<feature type="compositionally biased region" description="Low complexity" evidence="1">
    <location>
        <begin position="1"/>
        <end position="15"/>
    </location>
</feature>
<dbReference type="AlphaFoldDB" id="A0A9C6TWX0"/>
<protein>
    <submittedName>
        <fullName evidence="3">Uncharacterized protein LOC127746750 isoform X1</fullName>
    </submittedName>
</protein>
<dbReference type="Proteomes" id="UP000515211">
    <property type="component" value="Chromosome 4"/>
</dbReference>
<sequence length="217" mass="24051">MLTPSSSSPRSLSPRYPRRAEERSSNKIERERSAEGGPCSAAVPPPSRVLCCPSTITEVLHRRGLLFEAATSPLLEVFPNPVRRRERHWVGKTLLSRSSVTGGKAASPSPMGCCSYHRYKNHCQSFCPFLPPENLAAIAGKFYRSSLPLEVADRATAGLPPNRFGGRRCVGSAVPPSARAVEIFGENKWIRVVSYRHFELRRKGLCETFGLWICILN</sequence>
<feature type="compositionally biased region" description="Basic and acidic residues" evidence="1">
    <location>
        <begin position="18"/>
        <end position="34"/>
    </location>
</feature>
<evidence type="ECO:0000313" key="3">
    <source>
        <dbReference type="RefSeq" id="XP_052116948.1"/>
    </source>
</evidence>
<evidence type="ECO:0000256" key="1">
    <source>
        <dbReference type="SAM" id="MobiDB-lite"/>
    </source>
</evidence>
<proteinExistence type="predicted"/>
<dbReference type="GeneID" id="127746750"/>
<keyword evidence="2" id="KW-1185">Reference proteome</keyword>
<accession>A0A9C6TWX0</accession>
<name>A0A9C6TWX0_ARADU</name>
<reference evidence="3" key="2">
    <citation type="submission" date="2025-08" db="UniProtKB">
        <authorList>
            <consortium name="RefSeq"/>
        </authorList>
    </citation>
    <scope>IDENTIFICATION</scope>
    <source>
        <tissue evidence="3">Whole plant</tissue>
    </source>
</reference>
<organism evidence="2 3">
    <name type="scientific">Arachis duranensis</name>
    <name type="common">Wild peanut</name>
    <dbReference type="NCBI Taxonomy" id="130453"/>
    <lineage>
        <taxon>Eukaryota</taxon>
        <taxon>Viridiplantae</taxon>
        <taxon>Streptophyta</taxon>
        <taxon>Embryophyta</taxon>
        <taxon>Tracheophyta</taxon>
        <taxon>Spermatophyta</taxon>
        <taxon>Magnoliopsida</taxon>
        <taxon>eudicotyledons</taxon>
        <taxon>Gunneridae</taxon>
        <taxon>Pentapetalae</taxon>
        <taxon>rosids</taxon>
        <taxon>fabids</taxon>
        <taxon>Fabales</taxon>
        <taxon>Fabaceae</taxon>
        <taxon>Papilionoideae</taxon>
        <taxon>50 kb inversion clade</taxon>
        <taxon>dalbergioids sensu lato</taxon>
        <taxon>Dalbergieae</taxon>
        <taxon>Pterocarpus clade</taxon>
        <taxon>Arachis</taxon>
    </lineage>
</organism>
<dbReference type="KEGG" id="adu:127746750"/>
<evidence type="ECO:0000313" key="2">
    <source>
        <dbReference type="Proteomes" id="UP000515211"/>
    </source>
</evidence>
<gene>
    <name evidence="3" type="primary">LOC127746750</name>
</gene>
<feature type="region of interest" description="Disordered" evidence="1">
    <location>
        <begin position="1"/>
        <end position="42"/>
    </location>
</feature>
<reference evidence="2" key="1">
    <citation type="journal article" date="2016" name="Nat. Genet.">
        <title>The genome sequences of Arachis duranensis and Arachis ipaensis, the diploid ancestors of cultivated peanut.</title>
        <authorList>
            <person name="Bertioli D.J."/>
            <person name="Cannon S.B."/>
            <person name="Froenicke L."/>
            <person name="Huang G."/>
            <person name="Farmer A.D."/>
            <person name="Cannon E.K."/>
            <person name="Liu X."/>
            <person name="Gao D."/>
            <person name="Clevenger J."/>
            <person name="Dash S."/>
            <person name="Ren L."/>
            <person name="Moretzsohn M.C."/>
            <person name="Shirasawa K."/>
            <person name="Huang W."/>
            <person name="Vidigal B."/>
            <person name="Abernathy B."/>
            <person name="Chu Y."/>
            <person name="Niederhuth C.E."/>
            <person name="Umale P."/>
            <person name="Araujo A.C."/>
            <person name="Kozik A."/>
            <person name="Kim K.D."/>
            <person name="Burow M.D."/>
            <person name="Varshney R.K."/>
            <person name="Wang X."/>
            <person name="Zhang X."/>
            <person name="Barkley N."/>
            <person name="Guimaraes P.M."/>
            <person name="Isobe S."/>
            <person name="Guo B."/>
            <person name="Liao B."/>
            <person name="Stalker H.T."/>
            <person name="Schmitz R.J."/>
            <person name="Scheffler B.E."/>
            <person name="Leal-Bertioli S.C."/>
            <person name="Xun X."/>
            <person name="Jackson S.A."/>
            <person name="Michelmore R."/>
            <person name="Ozias-Akins P."/>
        </authorList>
    </citation>
    <scope>NUCLEOTIDE SEQUENCE [LARGE SCALE GENOMIC DNA]</scope>
    <source>
        <strain evidence="2">cv. V14167</strain>
    </source>
</reference>
<dbReference type="RefSeq" id="XP_052116948.1">
    <property type="nucleotide sequence ID" value="XM_052260988.1"/>
</dbReference>